<dbReference type="HAMAP" id="MF_01398">
    <property type="entry name" value="ATP_synth_b_bprime"/>
    <property type="match status" value="1"/>
</dbReference>
<dbReference type="GO" id="GO:0046933">
    <property type="term" value="F:proton-transporting ATP synthase activity, rotational mechanism"/>
    <property type="evidence" value="ECO:0007669"/>
    <property type="project" value="UniProtKB-UniRule"/>
</dbReference>
<dbReference type="GO" id="GO:0005886">
    <property type="term" value="C:plasma membrane"/>
    <property type="evidence" value="ECO:0007669"/>
    <property type="project" value="UniProtKB-SubCell"/>
</dbReference>
<evidence type="ECO:0000256" key="7">
    <source>
        <dbReference type="ARBA" id="ARBA00023065"/>
    </source>
</evidence>
<comment type="function">
    <text evidence="12">Component of the F(0) channel, it forms part of the peripheral stalk, linking F(1) to F(0).</text>
</comment>
<evidence type="ECO:0000256" key="11">
    <source>
        <dbReference type="ARBA" id="ARBA00037847"/>
    </source>
</evidence>
<evidence type="ECO:0000256" key="12">
    <source>
        <dbReference type="HAMAP-Rule" id="MF_01398"/>
    </source>
</evidence>
<feature type="transmembrane region" description="Helical" evidence="12">
    <location>
        <begin position="23"/>
        <end position="45"/>
    </location>
</feature>
<keyword evidence="12" id="KW-1003">Cell membrane</keyword>
<dbReference type="InterPro" id="IPR002146">
    <property type="entry name" value="ATP_synth_b/b'su_bac/chlpt"/>
</dbReference>
<accession>A0A063YDZ4</accession>
<keyword evidence="2 12" id="KW-0813">Transport</keyword>
<dbReference type="Proteomes" id="UP001233782">
    <property type="component" value="Unassembled WGS sequence"/>
</dbReference>
<feature type="coiled-coil region" evidence="14">
    <location>
        <begin position="70"/>
        <end position="130"/>
    </location>
</feature>
<evidence type="ECO:0000256" key="10">
    <source>
        <dbReference type="ARBA" id="ARBA00025198"/>
    </source>
</evidence>
<dbReference type="Pfam" id="PF00430">
    <property type="entry name" value="ATP-synt_B"/>
    <property type="match status" value="1"/>
</dbReference>
<keyword evidence="8 12" id="KW-0472">Membrane</keyword>
<dbReference type="RefSeq" id="WP_051599095.1">
    <property type="nucleotide sequence ID" value="NZ_CP101127.1"/>
</dbReference>
<keyword evidence="3 12" id="KW-0138">CF(0)</keyword>
<dbReference type="GeneID" id="75105066"/>
<evidence type="ECO:0000256" key="14">
    <source>
        <dbReference type="SAM" id="Coils"/>
    </source>
</evidence>
<evidence type="ECO:0000256" key="5">
    <source>
        <dbReference type="ARBA" id="ARBA00022781"/>
    </source>
</evidence>
<comment type="subcellular location">
    <subcellularLocation>
        <location evidence="12">Cell membrane</location>
        <topology evidence="12">Single-pass membrane protein</topology>
    </subcellularLocation>
    <subcellularLocation>
        <location evidence="11">Endomembrane system</location>
        <topology evidence="11">Single-pass membrane protein</topology>
    </subcellularLocation>
</comment>
<evidence type="ECO:0000313" key="16">
    <source>
        <dbReference type="EMBL" id="UTO26152.1"/>
    </source>
</evidence>
<proteinExistence type="inferred from homology"/>
<gene>
    <name evidence="12" type="primary">atpF</name>
    <name evidence="16" type="ORF">NMG93_01095</name>
    <name evidence="15" type="ORF">QJ129_02245</name>
</gene>
<comment type="similarity">
    <text evidence="1 12 13">Belongs to the ATPase B chain family.</text>
</comment>
<evidence type="ECO:0000256" key="9">
    <source>
        <dbReference type="ARBA" id="ARBA00023310"/>
    </source>
</evidence>
<dbReference type="PANTHER" id="PTHR33445:SF1">
    <property type="entry name" value="ATP SYNTHASE SUBUNIT B"/>
    <property type="match status" value="1"/>
</dbReference>
<name>A0A063YDZ4_9BACT</name>
<keyword evidence="6 12" id="KW-1133">Transmembrane helix</keyword>
<comment type="subunit">
    <text evidence="12">F-type ATPases have 2 components, F(1) - the catalytic core - and F(0) - the membrane proton channel. F(1) has five subunits: alpha(3), beta(3), gamma(1), delta(1), epsilon(1). F(0) has three main subunits: a(1), b(2) and c(10-14). The alpha and beta chains form an alternating ring which encloses part of the gamma chain. F(1) is attached to F(0) by a central stalk formed by the gamma and epsilon chains, while a peripheral stalk is formed by the delta and b chains.</text>
</comment>
<protein>
    <recommendedName>
        <fullName evidence="12">ATP synthase subunit b</fullName>
    </recommendedName>
    <alternativeName>
        <fullName evidence="12">ATP synthase F(0) sector subunit b</fullName>
    </alternativeName>
    <alternativeName>
        <fullName evidence="12">ATPase subunit I</fullName>
    </alternativeName>
    <alternativeName>
        <fullName evidence="12">F-type ATPase subunit b</fullName>
        <shortName evidence="12">F-ATPase subunit b</shortName>
    </alternativeName>
</protein>
<dbReference type="EMBL" id="JASBCP010000003">
    <property type="protein sequence ID" value="MDI3048072.1"/>
    <property type="molecule type" value="Genomic_DNA"/>
</dbReference>
<comment type="function">
    <text evidence="10 12">F(1)F(0) ATP synthase produces ATP from ADP in the presence of a proton or sodium gradient. F-type ATPases consist of two structural domains, F(1) containing the extramembraneous catalytic core and F(0) containing the membrane proton channel, linked together by a central stalk and a peripheral stalk. During catalysis, ATP synthesis in the catalytic domain of F(1) is coupled via a rotary mechanism of the central stalk subunits to proton translocation.</text>
</comment>
<dbReference type="GO" id="GO:0045259">
    <property type="term" value="C:proton-transporting ATP synthase complex"/>
    <property type="evidence" value="ECO:0007669"/>
    <property type="project" value="UniProtKB-KW"/>
</dbReference>
<reference evidence="15" key="2">
    <citation type="submission" date="2023-04" db="EMBL/GenBank/DDBJ databases">
        <title>Genomes of recent Mycoplasma hyosynoviae isolates 2023.</title>
        <authorList>
            <person name="Spergser J."/>
        </authorList>
    </citation>
    <scope>NUCLEOTIDE SEQUENCE</scope>
    <source>
        <strain evidence="15">SN1J23N</strain>
    </source>
</reference>
<keyword evidence="7 12" id="KW-0406">Ion transport</keyword>
<evidence type="ECO:0000256" key="3">
    <source>
        <dbReference type="ARBA" id="ARBA00022547"/>
    </source>
</evidence>
<evidence type="ECO:0000313" key="17">
    <source>
        <dbReference type="Proteomes" id="UP001059349"/>
    </source>
</evidence>
<dbReference type="AlphaFoldDB" id="A0A063YDZ4"/>
<dbReference type="InterPro" id="IPR050059">
    <property type="entry name" value="ATP_synthase_B_chain"/>
</dbReference>
<keyword evidence="9 12" id="KW-0066">ATP synthesis</keyword>
<evidence type="ECO:0000256" key="4">
    <source>
        <dbReference type="ARBA" id="ARBA00022692"/>
    </source>
</evidence>
<reference evidence="16" key="1">
    <citation type="submission" date="2022-07" db="EMBL/GenBank/DDBJ databases">
        <title>Complete genome of Mycoplasma hyosynoviae B1.</title>
        <authorList>
            <person name="Spergser J."/>
        </authorList>
    </citation>
    <scope>NUCLEOTIDE SEQUENCE</scope>
    <source>
        <strain evidence="16">B1</strain>
    </source>
</reference>
<dbReference type="Proteomes" id="UP001059349">
    <property type="component" value="Chromosome"/>
</dbReference>
<keyword evidence="14" id="KW-0175">Coiled coil</keyword>
<evidence type="ECO:0000256" key="13">
    <source>
        <dbReference type="RuleBase" id="RU003848"/>
    </source>
</evidence>
<evidence type="ECO:0000256" key="2">
    <source>
        <dbReference type="ARBA" id="ARBA00022448"/>
    </source>
</evidence>
<dbReference type="GO" id="GO:0012505">
    <property type="term" value="C:endomembrane system"/>
    <property type="evidence" value="ECO:0007669"/>
    <property type="project" value="UniProtKB-SubCell"/>
</dbReference>
<organism evidence="16 17">
    <name type="scientific">Metamycoplasma hyosynoviae</name>
    <dbReference type="NCBI Taxonomy" id="29559"/>
    <lineage>
        <taxon>Bacteria</taxon>
        <taxon>Bacillati</taxon>
        <taxon>Mycoplasmatota</taxon>
        <taxon>Mycoplasmoidales</taxon>
        <taxon>Metamycoplasmataceae</taxon>
        <taxon>Metamycoplasma</taxon>
    </lineage>
</organism>
<evidence type="ECO:0000313" key="15">
    <source>
        <dbReference type="EMBL" id="MDI3048072.1"/>
    </source>
</evidence>
<evidence type="ECO:0000256" key="1">
    <source>
        <dbReference type="ARBA" id="ARBA00005513"/>
    </source>
</evidence>
<evidence type="ECO:0000256" key="6">
    <source>
        <dbReference type="ARBA" id="ARBA00022989"/>
    </source>
</evidence>
<sequence>MQTQPSTISEQINNIFSGLKLNWPYFVFALLTLGLLTLFITFLVYKPIKKMLKKRHDLIQSNIDESIAAKENASKVREEIDQKLINANEKVATILHNAKSESEKIINESIQQAQKQSEILLEQANLLVEKKYKEFEATQKKIIVENAVELAKQILKREIKDKDNKKMLKEFLEG</sequence>
<dbReference type="EMBL" id="CP101127">
    <property type="protein sequence ID" value="UTO26152.1"/>
    <property type="molecule type" value="Genomic_DNA"/>
</dbReference>
<dbReference type="PANTHER" id="PTHR33445">
    <property type="entry name" value="ATP SYNTHASE SUBUNIT B', CHLOROPLASTIC"/>
    <property type="match status" value="1"/>
</dbReference>
<keyword evidence="5 12" id="KW-0375">Hydrogen ion transport</keyword>
<dbReference type="GO" id="GO:0046961">
    <property type="term" value="F:proton-transporting ATPase activity, rotational mechanism"/>
    <property type="evidence" value="ECO:0007669"/>
    <property type="project" value="TreeGrafter"/>
</dbReference>
<keyword evidence="4 12" id="KW-0812">Transmembrane</keyword>
<dbReference type="CDD" id="cd06503">
    <property type="entry name" value="ATP-synt_Fo_b"/>
    <property type="match status" value="1"/>
</dbReference>
<evidence type="ECO:0000256" key="8">
    <source>
        <dbReference type="ARBA" id="ARBA00023136"/>
    </source>
</evidence>